<evidence type="ECO:0008006" key="4">
    <source>
        <dbReference type="Google" id="ProtNLM"/>
    </source>
</evidence>
<dbReference type="InterPro" id="IPR029045">
    <property type="entry name" value="ClpP/crotonase-like_dom_sf"/>
</dbReference>
<evidence type="ECO:0000256" key="1">
    <source>
        <dbReference type="ARBA" id="ARBA00005254"/>
    </source>
</evidence>
<dbReference type="GO" id="GO:0051750">
    <property type="term" value="F:delta(3,5)-delta(2,4)-dienoyl-CoA isomerase activity"/>
    <property type="evidence" value="ECO:0007669"/>
    <property type="project" value="TreeGrafter"/>
</dbReference>
<dbReference type="InterPro" id="IPR045002">
    <property type="entry name" value="Ech1-like"/>
</dbReference>
<dbReference type="CDD" id="cd06558">
    <property type="entry name" value="crotonase-like"/>
    <property type="match status" value="1"/>
</dbReference>
<accession>A0A0H5CIU3</accession>
<proteinExistence type="inferred from homology"/>
<gene>
    <name evidence="2" type="primary">ECH1</name>
    <name evidence="2" type="ORF">BN1211_5300</name>
</gene>
<dbReference type="Gene3D" id="3.90.226.10">
    <property type="entry name" value="2-enoyl-CoA Hydratase, Chain A, domain 1"/>
    <property type="match status" value="1"/>
</dbReference>
<dbReference type="AlphaFoldDB" id="A0A0H5CIU3"/>
<dbReference type="GO" id="GO:0005739">
    <property type="term" value="C:mitochondrion"/>
    <property type="evidence" value="ECO:0007669"/>
    <property type="project" value="TreeGrafter"/>
</dbReference>
<dbReference type="InterPro" id="IPR001753">
    <property type="entry name" value="Enoyl-CoA_hydra/iso"/>
</dbReference>
<protein>
    <recommendedName>
        <fullName evidence="4">ClpP/crotonase</fullName>
    </recommendedName>
</protein>
<dbReference type="PANTHER" id="PTHR43149">
    <property type="entry name" value="ENOYL-COA HYDRATASE"/>
    <property type="match status" value="1"/>
</dbReference>
<dbReference type="Proteomes" id="UP000038830">
    <property type="component" value="Unassembled WGS sequence"/>
</dbReference>
<dbReference type="PANTHER" id="PTHR43149:SF1">
    <property type="entry name" value="DELTA(3,5)-DELTA(2,4)-DIENOYL-COA ISOMERASE, MITOCHONDRIAL"/>
    <property type="match status" value="1"/>
</dbReference>
<dbReference type="SUPFAM" id="SSF52096">
    <property type="entry name" value="ClpP/crotonase"/>
    <property type="match status" value="1"/>
</dbReference>
<evidence type="ECO:0000313" key="2">
    <source>
        <dbReference type="EMBL" id="CEP24474.1"/>
    </source>
</evidence>
<reference evidence="3" key="1">
    <citation type="journal article" date="2015" name="J. Biotechnol.">
        <title>The structure of the Cyberlindnera jadinii genome and its relation to Candida utilis analyzed by the occurrence of single nucleotide polymorphisms.</title>
        <authorList>
            <person name="Rupp O."/>
            <person name="Brinkrolf K."/>
            <person name="Buerth C."/>
            <person name="Kunigo M."/>
            <person name="Schneider J."/>
            <person name="Jaenicke S."/>
            <person name="Goesmann A."/>
            <person name="Puehler A."/>
            <person name="Jaeger K.-E."/>
            <person name="Ernst J.F."/>
        </authorList>
    </citation>
    <scope>NUCLEOTIDE SEQUENCE [LARGE SCALE GENOMIC DNA]</scope>
    <source>
        <strain evidence="3">ATCC 18201 / CBS 1600 / BCRC 20928 / JCM 3617 / NBRC 0987 / NRRL Y-1542</strain>
    </source>
</reference>
<dbReference type="EMBL" id="CDQK01000006">
    <property type="protein sequence ID" value="CEP24474.1"/>
    <property type="molecule type" value="Genomic_DNA"/>
</dbReference>
<comment type="similarity">
    <text evidence="1">Belongs to the enoyl-CoA hydratase/isomerase family.</text>
</comment>
<dbReference type="Pfam" id="PF00378">
    <property type="entry name" value="ECH_1"/>
    <property type="match status" value="1"/>
</dbReference>
<name>A0A0H5CIU3_CYBJN</name>
<organism evidence="2 3">
    <name type="scientific">Cyberlindnera jadinii (strain ATCC 18201 / CBS 1600 / BCRC 20928 / JCM 3617 / NBRC 0987 / NRRL Y-1542)</name>
    <name type="common">Torula yeast</name>
    <name type="synonym">Candida utilis</name>
    <dbReference type="NCBI Taxonomy" id="983966"/>
    <lineage>
        <taxon>Eukaryota</taxon>
        <taxon>Fungi</taxon>
        <taxon>Dikarya</taxon>
        <taxon>Ascomycota</taxon>
        <taxon>Saccharomycotina</taxon>
        <taxon>Saccharomycetes</taxon>
        <taxon>Phaffomycetales</taxon>
        <taxon>Phaffomycetaceae</taxon>
        <taxon>Cyberlindnera</taxon>
    </lineage>
</organism>
<sequence length="275" mass="30527">MSFKESDYTRFTDFRITSPAHGVVHVEVNRPKKVNSFAQQTWEQYRGIFDQLNKTDTRAVVLSGVGKHFCSGLDIKTSLKSLVSMDHQSGELFIKEFQDCIASPLKSHIPVISVSHGVSYGLALDIVSATTIRLCTADVKFSIKEIDIGIMADIGSLQRLGYLVNNQSKLNELALTARDFGSEAAFDLGLVSNVFEDKKSAIDSAISLAIEISKKYAPAVVGTKKHLEMMTTNSDWCHHGLDSVAKDNAKLMSEDAYRDFITTFMKQMMSRKSKL</sequence>
<evidence type="ECO:0000313" key="3">
    <source>
        <dbReference type="Proteomes" id="UP000038830"/>
    </source>
</evidence>